<reference evidence="3 4" key="1">
    <citation type="submission" date="2019-09" db="EMBL/GenBank/DDBJ databases">
        <title>Goodfellowia gen. nov., a new genus of the Pseudonocardineae related to Actinoalloteichus, containing Goodfellowia coeruleoviolacea gen. nov., comb. nov. gen. nov., comb. nov.</title>
        <authorList>
            <person name="Labeda D."/>
        </authorList>
    </citation>
    <scope>NUCLEOTIDE SEQUENCE [LARGE SCALE GENOMIC DNA]</scope>
    <source>
        <strain evidence="3 4">AN110305</strain>
    </source>
</reference>
<dbReference type="Gene3D" id="1.50.10.10">
    <property type="match status" value="1"/>
</dbReference>
<dbReference type="InterPro" id="IPR045582">
    <property type="entry name" value="Trehalase-like_N"/>
</dbReference>
<feature type="domain" description="Trehalase-like N-terminal" evidence="2">
    <location>
        <begin position="2"/>
        <end position="149"/>
    </location>
</feature>
<dbReference type="InterPro" id="IPR012341">
    <property type="entry name" value="6hp_glycosidase-like_sf"/>
</dbReference>
<dbReference type="Proteomes" id="UP000323454">
    <property type="component" value="Unassembled WGS sequence"/>
</dbReference>
<gene>
    <name evidence="3" type="ORF">F0L68_20600</name>
</gene>
<dbReference type="Pfam" id="PF00723">
    <property type="entry name" value="Glyco_hydro_15"/>
    <property type="match status" value="1"/>
</dbReference>
<dbReference type="GO" id="GO:0005975">
    <property type="term" value="P:carbohydrate metabolic process"/>
    <property type="evidence" value="ECO:0007669"/>
    <property type="project" value="InterPro"/>
</dbReference>
<keyword evidence="3" id="KW-0378">Hydrolase</keyword>
<evidence type="ECO:0000259" key="2">
    <source>
        <dbReference type="Pfam" id="PF19291"/>
    </source>
</evidence>
<reference evidence="3 4" key="2">
    <citation type="submission" date="2019-09" db="EMBL/GenBank/DDBJ databases">
        <authorList>
            <person name="Jin C."/>
        </authorList>
    </citation>
    <scope>NUCLEOTIDE SEQUENCE [LARGE SCALE GENOMIC DNA]</scope>
    <source>
        <strain evidence="3 4">AN110305</strain>
    </source>
</reference>
<keyword evidence="4" id="KW-1185">Reference proteome</keyword>
<evidence type="ECO:0000259" key="1">
    <source>
        <dbReference type="Pfam" id="PF00723"/>
    </source>
</evidence>
<protein>
    <submittedName>
        <fullName evidence="3">Glycoside hydrolase family 15 protein</fullName>
    </submittedName>
</protein>
<accession>A0A5B2XBL2</accession>
<dbReference type="GO" id="GO:0004553">
    <property type="term" value="F:hydrolase activity, hydrolyzing O-glycosyl compounds"/>
    <property type="evidence" value="ECO:0007669"/>
    <property type="project" value="UniProtKB-ARBA"/>
</dbReference>
<comment type="caution">
    <text evidence="3">The sequence shown here is derived from an EMBL/GenBank/DDBJ whole genome shotgun (WGS) entry which is preliminary data.</text>
</comment>
<proteinExistence type="predicted"/>
<dbReference type="Pfam" id="PF19291">
    <property type="entry name" value="TREH_N"/>
    <property type="match status" value="1"/>
</dbReference>
<organism evidence="3 4">
    <name type="scientific">Solihabitans fulvus</name>
    <dbReference type="NCBI Taxonomy" id="1892852"/>
    <lineage>
        <taxon>Bacteria</taxon>
        <taxon>Bacillati</taxon>
        <taxon>Actinomycetota</taxon>
        <taxon>Actinomycetes</taxon>
        <taxon>Pseudonocardiales</taxon>
        <taxon>Pseudonocardiaceae</taxon>
        <taxon>Solihabitans</taxon>
    </lineage>
</organism>
<dbReference type="InterPro" id="IPR011613">
    <property type="entry name" value="GH15-like"/>
</dbReference>
<dbReference type="PANTHER" id="PTHR31616">
    <property type="entry name" value="TREHALASE"/>
    <property type="match status" value="1"/>
</dbReference>
<dbReference type="EMBL" id="VUOB01000037">
    <property type="protein sequence ID" value="KAA2260172.1"/>
    <property type="molecule type" value="Genomic_DNA"/>
</dbReference>
<evidence type="ECO:0000313" key="3">
    <source>
        <dbReference type="EMBL" id="KAA2260172.1"/>
    </source>
</evidence>
<sequence>MPRFDSPSCFARLLGDEQSGHWRIGPTGEVLEVSRRYRDNTLVLETEFRTDDGVVRLIDTMPPQEHDADANTRLVRVIEGVSGEVEVSLRWVVRFAYADSVPWVRRHHLHEQECIVAVAGPSAVALYGDRLPYRVHHERAHEAVFTVAAGQRLAWTMEFLAVPDEPPPPLDAESEVRRSERFWRDWSGRITYDGPHAEQVHRSLATLKGLTYAPTGGIVAAPTTSLPEQLGGERNWDYRYCWLRDATLTLLAFDNFGCSSEAESWRKWLRRAVAGDPGDVQIMYGLSGERHLVEWEVDWLPGYQGAKPVRIGNAAYRQLQLDVYGEVMDALHLARERGLGETADSWAMQRGLLRHLEEIWQQPDKGLWEVRGPDRYFTHSRVMVWVAFDRAVRAVEEDGLPGPVDRWRELRDEVHAEVLAKGWNDEVGAFTQYYGGTDLDAATLLIPAVGFLPGRDERVLATIEAVSAQLRHGDLVDRYTTVPGESTVDGLVGTEGSFLACSFWFVDALALAGRRSEAEAMFGRLLGLANDVGLLAEEYDAERGRFTGNFPQAFSHLALVNSAAVLYGDGHSRHERDRRNGDS</sequence>
<dbReference type="InterPro" id="IPR008928">
    <property type="entry name" value="6-hairpin_glycosidase_sf"/>
</dbReference>
<dbReference type="OrthoDB" id="3902805at2"/>
<name>A0A5B2XBL2_9PSEU</name>
<feature type="domain" description="GH15-like" evidence="1">
    <location>
        <begin position="195"/>
        <end position="562"/>
    </location>
</feature>
<dbReference type="AlphaFoldDB" id="A0A5B2XBL2"/>
<dbReference type="PANTHER" id="PTHR31616:SF0">
    <property type="entry name" value="GLUCAN 1,4-ALPHA-GLUCOSIDASE"/>
    <property type="match status" value="1"/>
</dbReference>
<evidence type="ECO:0000313" key="4">
    <source>
        <dbReference type="Proteomes" id="UP000323454"/>
    </source>
</evidence>
<dbReference type="SUPFAM" id="SSF48208">
    <property type="entry name" value="Six-hairpin glycosidases"/>
    <property type="match status" value="1"/>
</dbReference>